<dbReference type="EMBL" id="JWZX01002561">
    <property type="protein sequence ID" value="KOO28505.1"/>
    <property type="molecule type" value="Genomic_DNA"/>
</dbReference>
<organism evidence="3 4">
    <name type="scientific">Chrysochromulina tobinii</name>
    <dbReference type="NCBI Taxonomy" id="1460289"/>
    <lineage>
        <taxon>Eukaryota</taxon>
        <taxon>Haptista</taxon>
        <taxon>Haptophyta</taxon>
        <taxon>Prymnesiophyceae</taxon>
        <taxon>Prymnesiales</taxon>
        <taxon>Chrysochromulinaceae</taxon>
        <taxon>Chrysochromulina</taxon>
    </lineage>
</organism>
<evidence type="ECO:0000313" key="4">
    <source>
        <dbReference type="Proteomes" id="UP000037460"/>
    </source>
</evidence>
<evidence type="ECO:0000256" key="1">
    <source>
        <dbReference type="SAM" id="Coils"/>
    </source>
</evidence>
<feature type="compositionally biased region" description="Basic residues" evidence="2">
    <location>
        <begin position="207"/>
        <end position="218"/>
    </location>
</feature>
<feature type="compositionally biased region" description="Polar residues" evidence="2">
    <location>
        <begin position="226"/>
        <end position="236"/>
    </location>
</feature>
<evidence type="ECO:0000313" key="3">
    <source>
        <dbReference type="EMBL" id="KOO28505.1"/>
    </source>
</evidence>
<sequence>MTLAVGQIRALLEENALAMQELHTTRVFATATEVPPRHTAAASDSSSDGASSAAPRSEALTNPEAAALRREVTALQAEVARMRGELEAAHQRSATIAECQRKQSEMHAMLLRSAYDEAVEARDEAREDTARMRAQLEQRTSELAAAQQRASLQWQTMEAEMGLLAAEGRTARGELLMLARVERLEEYAEAAAERFAALQQEHEDLRKKHSKLLRATRRSRAEEQTALPSTSMMLPA</sequence>
<keyword evidence="4" id="KW-1185">Reference proteome</keyword>
<comment type="caution">
    <text evidence="3">The sequence shown here is derived from an EMBL/GenBank/DDBJ whole genome shotgun (WGS) entry which is preliminary data.</text>
</comment>
<protein>
    <submittedName>
        <fullName evidence="3">Uncharacterized protein</fullName>
    </submittedName>
</protein>
<gene>
    <name evidence="3" type="ORF">Ctob_003609</name>
</gene>
<dbReference type="Proteomes" id="UP000037460">
    <property type="component" value="Unassembled WGS sequence"/>
</dbReference>
<accession>A0A0M0JPU2</accession>
<evidence type="ECO:0000256" key="2">
    <source>
        <dbReference type="SAM" id="MobiDB-lite"/>
    </source>
</evidence>
<name>A0A0M0JPU2_9EUKA</name>
<dbReference type="AlphaFoldDB" id="A0A0M0JPU2"/>
<feature type="coiled-coil region" evidence="1">
    <location>
        <begin position="65"/>
        <end position="149"/>
    </location>
</feature>
<keyword evidence="1" id="KW-0175">Coiled coil</keyword>
<feature type="compositionally biased region" description="Low complexity" evidence="2">
    <location>
        <begin position="40"/>
        <end position="54"/>
    </location>
</feature>
<feature type="region of interest" description="Disordered" evidence="2">
    <location>
        <begin position="202"/>
        <end position="236"/>
    </location>
</feature>
<proteinExistence type="predicted"/>
<feature type="region of interest" description="Disordered" evidence="2">
    <location>
        <begin position="31"/>
        <end position="65"/>
    </location>
</feature>
<reference evidence="4" key="1">
    <citation type="journal article" date="2015" name="PLoS Genet.">
        <title>Genome Sequence and Transcriptome Analyses of Chrysochromulina tobin: Metabolic Tools for Enhanced Algal Fitness in the Prominent Order Prymnesiales (Haptophyceae).</title>
        <authorList>
            <person name="Hovde B.T."/>
            <person name="Deodato C.R."/>
            <person name="Hunsperger H.M."/>
            <person name="Ryken S.A."/>
            <person name="Yost W."/>
            <person name="Jha R.K."/>
            <person name="Patterson J."/>
            <person name="Monnat R.J. Jr."/>
            <person name="Barlow S.B."/>
            <person name="Starkenburg S.R."/>
            <person name="Cattolico R.A."/>
        </authorList>
    </citation>
    <scope>NUCLEOTIDE SEQUENCE</scope>
    <source>
        <strain evidence="4">CCMP291</strain>
    </source>
</reference>